<dbReference type="EMBL" id="DXCX01000087">
    <property type="protein sequence ID" value="HIY74001.1"/>
    <property type="molecule type" value="Genomic_DNA"/>
</dbReference>
<dbReference type="Proteomes" id="UP000886824">
    <property type="component" value="Unassembled WGS sequence"/>
</dbReference>
<reference evidence="1" key="2">
    <citation type="submission" date="2021-04" db="EMBL/GenBank/DDBJ databases">
        <authorList>
            <person name="Gilroy R."/>
        </authorList>
    </citation>
    <scope>NUCLEOTIDE SEQUENCE</scope>
    <source>
        <strain evidence="1">CHK33-7979</strain>
    </source>
</reference>
<dbReference type="AlphaFoldDB" id="A0A9D1Z8K2"/>
<evidence type="ECO:0000313" key="2">
    <source>
        <dbReference type="Proteomes" id="UP000886824"/>
    </source>
</evidence>
<reference evidence="1" key="1">
    <citation type="journal article" date="2021" name="PeerJ">
        <title>Extensive microbial diversity within the chicken gut microbiome revealed by metagenomics and culture.</title>
        <authorList>
            <person name="Gilroy R."/>
            <person name="Ravi A."/>
            <person name="Getino M."/>
            <person name="Pursley I."/>
            <person name="Horton D.L."/>
            <person name="Alikhan N.F."/>
            <person name="Baker D."/>
            <person name="Gharbi K."/>
            <person name="Hall N."/>
            <person name="Watson M."/>
            <person name="Adriaenssens E.M."/>
            <person name="Foster-Nyarko E."/>
            <person name="Jarju S."/>
            <person name="Secka A."/>
            <person name="Antonio M."/>
            <person name="Oren A."/>
            <person name="Chaudhuri R.R."/>
            <person name="La Ragione R."/>
            <person name="Hildebrand F."/>
            <person name="Pallen M.J."/>
        </authorList>
    </citation>
    <scope>NUCLEOTIDE SEQUENCE</scope>
    <source>
        <strain evidence="1">CHK33-7979</strain>
    </source>
</reference>
<gene>
    <name evidence="1" type="ORF">H9826_08535</name>
</gene>
<name>A0A9D1Z8K2_9FIRM</name>
<evidence type="ECO:0000313" key="1">
    <source>
        <dbReference type="EMBL" id="HIY74001.1"/>
    </source>
</evidence>
<organism evidence="1 2">
    <name type="scientific">Candidatus Intestinimonas merdavium</name>
    <dbReference type="NCBI Taxonomy" id="2838622"/>
    <lineage>
        <taxon>Bacteria</taxon>
        <taxon>Bacillati</taxon>
        <taxon>Bacillota</taxon>
        <taxon>Clostridia</taxon>
        <taxon>Eubacteriales</taxon>
        <taxon>Intestinimonas</taxon>
    </lineage>
</organism>
<accession>A0A9D1Z8K2</accession>
<sequence length="61" mass="7044">MEHKSSMGEDMMPIRTDNRDLQCGTCRYLMPKSVIACEKYVKKPGYVLYQTKPCPDYAPKP</sequence>
<protein>
    <submittedName>
        <fullName evidence="1">Uncharacterized protein</fullName>
    </submittedName>
</protein>
<proteinExistence type="predicted"/>
<comment type="caution">
    <text evidence="1">The sequence shown here is derived from an EMBL/GenBank/DDBJ whole genome shotgun (WGS) entry which is preliminary data.</text>
</comment>